<reference evidence="3" key="1">
    <citation type="journal article" date="2021" name="Elife">
        <title>Highly contiguous assemblies of 101 drosophilid genomes.</title>
        <authorList>
            <person name="Kim B.Y."/>
            <person name="Wang J.R."/>
            <person name="Miller D.E."/>
            <person name="Barmina O."/>
            <person name="Delaney E."/>
            <person name="Thompson A."/>
            <person name="Comeault A.A."/>
            <person name="Peede D."/>
            <person name="D'Agostino E.R."/>
            <person name="Pelaez J."/>
            <person name="Aguilar J.M."/>
            <person name="Haji D."/>
            <person name="Matsunaga T."/>
            <person name="Armstrong E.E."/>
            <person name="Zych M."/>
            <person name="Ogawa Y."/>
            <person name="Stamenkovic-Radak M."/>
            <person name="Jelic M."/>
            <person name="Veselinovic M.S."/>
            <person name="Tanaskovic M."/>
            <person name="Eric P."/>
            <person name="Gao J.J."/>
            <person name="Katoh T.K."/>
            <person name="Toda M.J."/>
            <person name="Watabe H."/>
            <person name="Watada M."/>
            <person name="Davis J.S."/>
            <person name="Moyle L.C."/>
            <person name="Manoli G."/>
            <person name="Bertolini E."/>
            <person name="Kostal V."/>
            <person name="Hawley R.S."/>
            <person name="Takahashi A."/>
            <person name="Jones C.D."/>
            <person name="Price D.K."/>
            <person name="Whiteman N."/>
            <person name="Kopp A."/>
            <person name="Matute D.R."/>
            <person name="Petrov D.A."/>
        </authorList>
    </citation>
    <scope>NUCLEOTIDE SEQUENCE [LARGE SCALE GENOMIC DNA]</scope>
</reference>
<dbReference type="EnsemblMetazoa" id="XM_017124148.1">
    <property type="protein sequence ID" value="XP_016979637.1"/>
    <property type="gene ID" value="LOC108044972"/>
</dbReference>
<dbReference type="GeneID" id="108044972"/>
<evidence type="ECO:0000313" key="3">
    <source>
        <dbReference type="Proteomes" id="UP001652680"/>
    </source>
</evidence>
<gene>
    <name evidence="4" type="primary">LOC108044972</name>
    <name evidence="2" type="synonym">108044972</name>
</gene>
<evidence type="ECO:0000313" key="2">
    <source>
        <dbReference type="EnsemblMetazoa" id="XP_016979637.1"/>
    </source>
</evidence>
<accession>A0A6P4ENG7</accession>
<proteinExistence type="predicted"/>
<sequence>MQNSTVISRVNAGLSRCLSHHRKLCRSIAELDCLIFNDEFLKDPRTQWLLHQRRQKEVKHKVSSSLGRVRSEVGRLLDQSNNTLSPHSAKSNLAVTRAFCQLLQAEPPSGVHTPRSRTHTGPLPAFTPLPSPERRPSLRVSASLPRTERKASSKACCQSG</sequence>
<keyword evidence="3" id="KW-1185">Reference proteome</keyword>
<dbReference type="AlphaFoldDB" id="A0A6P4ENG7"/>
<protein>
    <submittedName>
        <fullName evidence="4">Uncharacterized protein LOC108044972</fullName>
    </submittedName>
</protein>
<evidence type="ECO:0000313" key="4">
    <source>
        <dbReference type="RefSeq" id="XP_016979637.1"/>
    </source>
</evidence>
<reference evidence="2" key="3">
    <citation type="submission" date="2025-05" db="UniProtKB">
        <authorList>
            <consortium name="EnsemblMetazoa"/>
        </authorList>
    </citation>
    <scope>IDENTIFICATION</scope>
</reference>
<dbReference type="OrthoDB" id="7864976at2759"/>
<feature type="region of interest" description="Disordered" evidence="1">
    <location>
        <begin position="107"/>
        <end position="160"/>
    </location>
</feature>
<reference evidence="4" key="2">
    <citation type="submission" date="2025-04" db="UniProtKB">
        <authorList>
            <consortium name="RefSeq"/>
        </authorList>
    </citation>
    <scope>IDENTIFICATION</scope>
</reference>
<dbReference type="OMA" id="SSKACCQ"/>
<organism evidence="4">
    <name type="scientific">Drosophila rhopaloa</name>
    <name type="common">Fruit fly</name>
    <dbReference type="NCBI Taxonomy" id="1041015"/>
    <lineage>
        <taxon>Eukaryota</taxon>
        <taxon>Metazoa</taxon>
        <taxon>Ecdysozoa</taxon>
        <taxon>Arthropoda</taxon>
        <taxon>Hexapoda</taxon>
        <taxon>Insecta</taxon>
        <taxon>Pterygota</taxon>
        <taxon>Neoptera</taxon>
        <taxon>Endopterygota</taxon>
        <taxon>Diptera</taxon>
        <taxon>Brachycera</taxon>
        <taxon>Muscomorpha</taxon>
        <taxon>Ephydroidea</taxon>
        <taxon>Drosophilidae</taxon>
        <taxon>Drosophila</taxon>
        <taxon>Sophophora</taxon>
    </lineage>
</organism>
<dbReference type="Proteomes" id="UP001652680">
    <property type="component" value="Unassembled WGS sequence"/>
</dbReference>
<dbReference type="RefSeq" id="XP_016979637.1">
    <property type="nucleotide sequence ID" value="XM_017124148.1"/>
</dbReference>
<name>A0A6P4ENG7_DRORH</name>
<evidence type="ECO:0000256" key="1">
    <source>
        <dbReference type="SAM" id="MobiDB-lite"/>
    </source>
</evidence>